<proteinExistence type="predicted"/>
<dbReference type="PANTHER" id="PTHR31677:SF196">
    <property type="entry name" value="ETHYLENE-RESPONSIVE TRANSCRIPTION FACTOR ERF109"/>
    <property type="match status" value="1"/>
</dbReference>
<dbReference type="AlphaFoldDB" id="Q6ZBD3"/>
<dbReference type="SUPFAM" id="SSF54171">
    <property type="entry name" value="DNA-binding domain"/>
    <property type="match status" value="1"/>
</dbReference>
<evidence type="ECO:0000256" key="2">
    <source>
        <dbReference type="ARBA" id="ARBA00023015"/>
    </source>
</evidence>
<dbReference type="SMART" id="SM00380">
    <property type="entry name" value="AP2"/>
    <property type="match status" value="1"/>
</dbReference>
<dbReference type="Proteomes" id="UP000000763">
    <property type="component" value="Chromosome 8"/>
</dbReference>
<dbReference type="Gene3D" id="3.30.730.10">
    <property type="entry name" value="AP2/ERF domain"/>
    <property type="match status" value="1"/>
</dbReference>
<evidence type="ECO:0000259" key="7">
    <source>
        <dbReference type="PROSITE" id="PS51032"/>
    </source>
</evidence>
<feature type="domain" description="AP2/ERF" evidence="7">
    <location>
        <begin position="109"/>
        <end position="164"/>
    </location>
</feature>
<evidence type="ECO:0000256" key="6">
    <source>
        <dbReference type="SAM" id="MobiDB-lite"/>
    </source>
</evidence>
<dbReference type="PRINTS" id="PR00367">
    <property type="entry name" value="ETHRSPELEMNT"/>
</dbReference>
<evidence type="ECO:0000313" key="8">
    <source>
        <dbReference type="EMBL" id="BAC99579.1"/>
    </source>
</evidence>
<feature type="compositionally biased region" description="Gly residues" evidence="6">
    <location>
        <begin position="90"/>
        <end position="99"/>
    </location>
</feature>
<keyword evidence="2" id="KW-0805">Transcription regulation</keyword>
<gene>
    <name evidence="8" type="primary">P0685B10.22</name>
</gene>
<sequence length="164" mass="17931">MGESGASGGRRIKQRGRRYSFLLSSSLLFPLRKVAAPSSSFLLAVLDLVSNRLSNSLPPFTSQIRRQTTAMMRRSGLTSLDRAQDSQEDGSGGGRGGFGTSVDVAPERKFRGVRKRPWGKYGAEIHVSQQSAHMWLGTFDTAEEATRVYDHAALRLRGPSGMTN</sequence>
<dbReference type="InterPro" id="IPR001471">
    <property type="entry name" value="AP2/ERF_dom"/>
</dbReference>
<dbReference type="EMBL" id="AP004636">
    <property type="protein sequence ID" value="BAC99579.1"/>
    <property type="molecule type" value="Genomic_DNA"/>
</dbReference>
<organism evidence="8 9">
    <name type="scientific">Oryza sativa subsp. japonica</name>
    <name type="common">Rice</name>
    <dbReference type="NCBI Taxonomy" id="39947"/>
    <lineage>
        <taxon>Eukaryota</taxon>
        <taxon>Viridiplantae</taxon>
        <taxon>Streptophyta</taxon>
        <taxon>Embryophyta</taxon>
        <taxon>Tracheophyta</taxon>
        <taxon>Spermatophyta</taxon>
        <taxon>Magnoliopsida</taxon>
        <taxon>Liliopsida</taxon>
        <taxon>Poales</taxon>
        <taxon>Poaceae</taxon>
        <taxon>BOP clade</taxon>
        <taxon>Oryzoideae</taxon>
        <taxon>Oryzeae</taxon>
        <taxon>Oryzinae</taxon>
        <taxon>Oryza</taxon>
        <taxon>Oryza sativa</taxon>
    </lineage>
</organism>
<evidence type="ECO:0000313" key="9">
    <source>
        <dbReference type="Proteomes" id="UP000000763"/>
    </source>
</evidence>
<evidence type="ECO:0000256" key="5">
    <source>
        <dbReference type="ARBA" id="ARBA00023242"/>
    </source>
</evidence>
<dbReference type="PROSITE" id="PS51032">
    <property type="entry name" value="AP2_ERF"/>
    <property type="match status" value="1"/>
</dbReference>
<reference evidence="9" key="1">
    <citation type="journal article" date="2005" name="Nature">
        <title>The map-based sequence of the rice genome.</title>
        <authorList>
            <consortium name="International rice genome sequencing project (IRGSP)"/>
            <person name="Matsumoto T."/>
            <person name="Wu J."/>
            <person name="Kanamori H."/>
            <person name="Katayose Y."/>
            <person name="Fujisawa M."/>
            <person name="Namiki N."/>
            <person name="Mizuno H."/>
            <person name="Yamamoto K."/>
            <person name="Antonio B.A."/>
            <person name="Baba T."/>
            <person name="Sakata K."/>
            <person name="Nagamura Y."/>
            <person name="Aoki H."/>
            <person name="Arikawa K."/>
            <person name="Arita K."/>
            <person name="Bito T."/>
            <person name="Chiden Y."/>
            <person name="Fujitsuka N."/>
            <person name="Fukunaka R."/>
            <person name="Hamada M."/>
            <person name="Harada C."/>
            <person name="Hayashi A."/>
            <person name="Hijishita S."/>
            <person name="Honda M."/>
            <person name="Hosokawa S."/>
            <person name="Ichikawa Y."/>
            <person name="Idonuma A."/>
            <person name="Iijima M."/>
            <person name="Ikeda M."/>
            <person name="Ikeno M."/>
            <person name="Ito K."/>
            <person name="Ito S."/>
            <person name="Ito T."/>
            <person name="Ito Y."/>
            <person name="Ito Y."/>
            <person name="Iwabuchi A."/>
            <person name="Kamiya K."/>
            <person name="Karasawa W."/>
            <person name="Kurita K."/>
            <person name="Katagiri S."/>
            <person name="Kikuta A."/>
            <person name="Kobayashi H."/>
            <person name="Kobayashi N."/>
            <person name="Machita K."/>
            <person name="Maehara T."/>
            <person name="Masukawa M."/>
            <person name="Mizubayashi T."/>
            <person name="Mukai Y."/>
            <person name="Nagasaki H."/>
            <person name="Nagata Y."/>
            <person name="Naito S."/>
            <person name="Nakashima M."/>
            <person name="Nakama Y."/>
            <person name="Nakamichi Y."/>
            <person name="Nakamura M."/>
            <person name="Meguro A."/>
            <person name="Negishi M."/>
            <person name="Ohta I."/>
            <person name="Ohta T."/>
            <person name="Okamoto M."/>
            <person name="Ono N."/>
            <person name="Saji S."/>
            <person name="Sakaguchi M."/>
            <person name="Sakai K."/>
            <person name="Shibata M."/>
            <person name="Shimokawa T."/>
            <person name="Song J."/>
            <person name="Takazaki Y."/>
            <person name="Terasawa K."/>
            <person name="Tsugane M."/>
            <person name="Tsuji K."/>
            <person name="Ueda S."/>
            <person name="Waki K."/>
            <person name="Yamagata H."/>
            <person name="Yamamoto M."/>
            <person name="Yamamoto S."/>
            <person name="Yamane H."/>
            <person name="Yoshiki S."/>
            <person name="Yoshihara R."/>
            <person name="Yukawa K."/>
            <person name="Zhong H."/>
            <person name="Yano M."/>
            <person name="Yuan Q."/>
            <person name="Ouyang S."/>
            <person name="Liu J."/>
            <person name="Jones K.M."/>
            <person name="Gansberger K."/>
            <person name="Moffat K."/>
            <person name="Hill J."/>
            <person name="Bera J."/>
            <person name="Fadrosh D."/>
            <person name="Jin S."/>
            <person name="Johri S."/>
            <person name="Kim M."/>
            <person name="Overton L."/>
            <person name="Reardon M."/>
            <person name="Tsitrin T."/>
            <person name="Vuong H."/>
            <person name="Weaver B."/>
            <person name="Ciecko A."/>
            <person name="Tallon L."/>
            <person name="Jackson J."/>
            <person name="Pai G."/>
            <person name="Aken S.V."/>
            <person name="Utterback T."/>
            <person name="Reidmuller S."/>
            <person name="Feldblyum T."/>
            <person name="Hsiao J."/>
            <person name="Zismann V."/>
            <person name="Iobst S."/>
            <person name="de Vazeille A.R."/>
            <person name="Buell C.R."/>
            <person name="Ying K."/>
            <person name="Li Y."/>
            <person name="Lu T."/>
            <person name="Huang Y."/>
            <person name="Zhao Q."/>
            <person name="Feng Q."/>
            <person name="Zhang L."/>
            <person name="Zhu J."/>
            <person name="Weng Q."/>
            <person name="Mu J."/>
            <person name="Lu Y."/>
            <person name="Fan D."/>
            <person name="Liu Y."/>
            <person name="Guan J."/>
            <person name="Zhang Y."/>
            <person name="Yu S."/>
            <person name="Liu X."/>
            <person name="Zhang Y."/>
            <person name="Hong G."/>
            <person name="Han B."/>
            <person name="Choisne N."/>
            <person name="Demange N."/>
            <person name="Orjeda G."/>
            <person name="Samain S."/>
            <person name="Cattolico L."/>
            <person name="Pelletier E."/>
            <person name="Couloux A."/>
            <person name="Segurens B."/>
            <person name="Wincker P."/>
            <person name="D'Hont A."/>
            <person name="Scarpelli C."/>
            <person name="Weissenbach J."/>
            <person name="Salanoubat M."/>
            <person name="Quetier F."/>
            <person name="Yu Y."/>
            <person name="Kim H.R."/>
            <person name="Rambo T."/>
            <person name="Currie J."/>
            <person name="Collura K."/>
            <person name="Luo M."/>
            <person name="Yang T."/>
            <person name="Ammiraju J.S.S."/>
            <person name="Engler F."/>
            <person name="Soderlund C."/>
            <person name="Wing R.A."/>
            <person name="Palmer L.E."/>
            <person name="de la Bastide M."/>
            <person name="Spiegel L."/>
            <person name="Nascimento L."/>
            <person name="Zutavern T."/>
            <person name="O'Shaughnessy A."/>
            <person name="Dike S."/>
            <person name="Dedhia N."/>
            <person name="Preston R."/>
            <person name="Balija V."/>
            <person name="McCombie W.R."/>
            <person name="Chow T."/>
            <person name="Chen H."/>
            <person name="Chung M."/>
            <person name="Chen C."/>
            <person name="Shaw J."/>
            <person name="Wu H."/>
            <person name="Hsiao K."/>
            <person name="Chao Y."/>
            <person name="Chu M."/>
            <person name="Cheng C."/>
            <person name="Hour A."/>
            <person name="Lee P."/>
            <person name="Lin S."/>
            <person name="Lin Y."/>
            <person name="Liou J."/>
            <person name="Liu S."/>
            <person name="Hsing Y."/>
            <person name="Raghuvanshi S."/>
            <person name="Mohanty A."/>
            <person name="Bharti A.K."/>
            <person name="Gaur A."/>
            <person name="Gupta V."/>
            <person name="Kumar D."/>
            <person name="Ravi V."/>
            <person name="Vij S."/>
            <person name="Kapur A."/>
            <person name="Khurana P."/>
            <person name="Khurana P."/>
            <person name="Khurana J.P."/>
            <person name="Tyagi A.K."/>
            <person name="Gaikwad K."/>
            <person name="Singh A."/>
            <person name="Dalal V."/>
            <person name="Srivastava S."/>
            <person name="Dixit A."/>
            <person name="Pal A.K."/>
            <person name="Ghazi I.A."/>
            <person name="Yadav M."/>
            <person name="Pandit A."/>
            <person name="Bhargava A."/>
            <person name="Sureshbabu K."/>
            <person name="Batra K."/>
            <person name="Sharma T.R."/>
            <person name="Mohapatra T."/>
            <person name="Singh N.K."/>
            <person name="Messing J."/>
            <person name="Nelson A.B."/>
            <person name="Fuks G."/>
            <person name="Kavchok S."/>
            <person name="Keizer G."/>
            <person name="Linton E."/>
            <person name="Llaca V."/>
            <person name="Song R."/>
            <person name="Tanyolac B."/>
            <person name="Young S."/>
            <person name="Ho-Il K."/>
            <person name="Hahn J.H."/>
            <person name="Sangsakoo G."/>
            <person name="Vanavichit A."/>
            <person name="de Mattos Luiz.A.T."/>
            <person name="Zimmer P.D."/>
            <person name="Malone G."/>
            <person name="Dellagostin O."/>
            <person name="de Oliveira A.C."/>
            <person name="Bevan M."/>
            <person name="Bancroft I."/>
            <person name="Minx P."/>
            <person name="Cordum H."/>
            <person name="Wilson R."/>
            <person name="Cheng Z."/>
            <person name="Jin W."/>
            <person name="Jiang J."/>
            <person name="Leong S.A."/>
            <person name="Iwama H."/>
            <person name="Gojobori T."/>
            <person name="Itoh T."/>
            <person name="Niimura Y."/>
            <person name="Fujii Y."/>
            <person name="Habara T."/>
            <person name="Sakai H."/>
            <person name="Sato Y."/>
            <person name="Wilson G."/>
            <person name="Kumar K."/>
            <person name="McCouch S."/>
            <person name="Juretic N."/>
            <person name="Hoen D."/>
            <person name="Wright S."/>
            <person name="Bruskiewich R."/>
            <person name="Bureau T."/>
            <person name="Miyao A."/>
            <person name="Hirochika H."/>
            <person name="Nishikawa T."/>
            <person name="Kadowaki K."/>
            <person name="Sugiura M."/>
            <person name="Burr B."/>
            <person name="Sasaki T."/>
        </authorList>
    </citation>
    <scope>NUCLEOTIDE SEQUENCE [LARGE SCALE GENOMIC DNA]</scope>
    <source>
        <strain evidence="9">cv. Nipponbare</strain>
    </source>
</reference>
<dbReference type="InterPro" id="IPR016177">
    <property type="entry name" value="DNA-bd_dom_sf"/>
</dbReference>
<name>Q6ZBD3_ORYSJ</name>
<evidence type="ECO:0000256" key="3">
    <source>
        <dbReference type="ARBA" id="ARBA00023125"/>
    </source>
</evidence>
<keyword evidence="3" id="KW-0238">DNA-binding</keyword>
<feature type="region of interest" description="Disordered" evidence="6">
    <location>
        <begin position="64"/>
        <end position="103"/>
    </location>
</feature>
<dbReference type="GO" id="GO:0005634">
    <property type="term" value="C:nucleus"/>
    <property type="evidence" value="ECO:0007669"/>
    <property type="project" value="UniProtKB-SubCell"/>
</dbReference>
<keyword evidence="4" id="KW-0804">Transcription</keyword>
<dbReference type="GO" id="GO:0003677">
    <property type="term" value="F:DNA binding"/>
    <property type="evidence" value="ECO:0007669"/>
    <property type="project" value="UniProtKB-KW"/>
</dbReference>
<dbReference type="InterPro" id="IPR036955">
    <property type="entry name" value="AP2/ERF_dom_sf"/>
</dbReference>
<evidence type="ECO:0000256" key="4">
    <source>
        <dbReference type="ARBA" id="ARBA00023163"/>
    </source>
</evidence>
<dbReference type="Pfam" id="PF00847">
    <property type="entry name" value="AP2"/>
    <property type="match status" value="1"/>
</dbReference>
<dbReference type="PANTHER" id="PTHR31677">
    <property type="entry name" value="AP2 DOMAIN CLASS TRANSCRIPTION FACTOR"/>
    <property type="match status" value="1"/>
</dbReference>
<reference evidence="9" key="2">
    <citation type="journal article" date="2008" name="Nucleic Acids Res.">
        <title>The rice annotation project database (RAP-DB): 2008 update.</title>
        <authorList>
            <consortium name="The rice annotation project (RAP)"/>
        </authorList>
    </citation>
    <scope>GENOME REANNOTATION</scope>
    <source>
        <strain evidence="9">cv. Nipponbare</strain>
    </source>
</reference>
<accession>Q6ZBD3</accession>
<evidence type="ECO:0000256" key="1">
    <source>
        <dbReference type="ARBA" id="ARBA00004123"/>
    </source>
</evidence>
<dbReference type="GO" id="GO:0003700">
    <property type="term" value="F:DNA-binding transcription factor activity"/>
    <property type="evidence" value="ECO:0007669"/>
    <property type="project" value="InterPro"/>
</dbReference>
<keyword evidence="5" id="KW-0539">Nucleus</keyword>
<dbReference type="CDD" id="cd00018">
    <property type="entry name" value="AP2"/>
    <property type="match status" value="1"/>
</dbReference>
<comment type="subcellular location">
    <subcellularLocation>
        <location evidence="1">Nucleus</location>
    </subcellularLocation>
</comment>
<protein>
    <recommendedName>
        <fullName evidence="7">AP2/ERF domain-containing protein</fullName>
    </recommendedName>
</protein>